<evidence type="ECO:0000256" key="3">
    <source>
        <dbReference type="ARBA" id="ARBA00007985"/>
    </source>
</evidence>
<dbReference type="GO" id="GO:0008652">
    <property type="term" value="P:amino acid biosynthetic process"/>
    <property type="evidence" value="ECO:0007669"/>
    <property type="project" value="UniProtKB-KW"/>
</dbReference>
<dbReference type="PIRSF" id="PIRSF001361">
    <property type="entry name" value="DAHP_synthase"/>
    <property type="match status" value="1"/>
</dbReference>
<dbReference type="SUPFAM" id="SSF51569">
    <property type="entry name" value="Aldolase"/>
    <property type="match status" value="1"/>
</dbReference>
<dbReference type="FunFam" id="3.20.20.70:FF:000005">
    <property type="entry name" value="Phospho-2-dehydro-3-deoxyheptonate aldolase"/>
    <property type="match status" value="1"/>
</dbReference>
<evidence type="ECO:0000313" key="11">
    <source>
        <dbReference type="Proteomes" id="UP001153618"/>
    </source>
</evidence>
<evidence type="ECO:0000256" key="8">
    <source>
        <dbReference type="PIRNR" id="PIRNR001361"/>
    </source>
</evidence>
<keyword evidence="5 8" id="KW-0808">Transferase</keyword>
<dbReference type="Gene3D" id="3.20.20.70">
    <property type="entry name" value="Aldolase class I"/>
    <property type="match status" value="1"/>
</dbReference>
<comment type="similarity">
    <text evidence="3 8">Belongs to the class-I DAHP synthase family.</text>
</comment>
<dbReference type="Pfam" id="PF00793">
    <property type="entry name" value="DAHP_synth_1"/>
    <property type="match status" value="1"/>
</dbReference>
<evidence type="ECO:0000256" key="7">
    <source>
        <dbReference type="ARBA" id="ARBA00047508"/>
    </source>
</evidence>
<dbReference type="NCBIfam" id="TIGR00034">
    <property type="entry name" value="aroFGH"/>
    <property type="match status" value="1"/>
</dbReference>
<comment type="caution">
    <text evidence="10">The sequence shown here is derived from an EMBL/GenBank/DDBJ whole genome shotgun (WGS) entry which is preliminary data.</text>
</comment>
<comment type="function">
    <text evidence="1">Stereospecific condensation of phosphoenolpyruvate (PEP) and D-erythrose-4-phosphate (E4P) giving rise to 3-deoxy-D-arabino-heptulosonate-7-phosphate (DAHP).</text>
</comment>
<dbReference type="GO" id="GO:0005737">
    <property type="term" value="C:cytoplasm"/>
    <property type="evidence" value="ECO:0007669"/>
    <property type="project" value="TreeGrafter"/>
</dbReference>
<dbReference type="Proteomes" id="UP001153618">
    <property type="component" value="Unassembled WGS sequence"/>
</dbReference>
<comment type="catalytic activity">
    <reaction evidence="7 8">
        <text>D-erythrose 4-phosphate + phosphoenolpyruvate + H2O = 7-phospho-2-dehydro-3-deoxy-D-arabino-heptonate + phosphate</text>
        <dbReference type="Rhea" id="RHEA:14717"/>
        <dbReference type="ChEBI" id="CHEBI:15377"/>
        <dbReference type="ChEBI" id="CHEBI:16897"/>
        <dbReference type="ChEBI" id="CHEBI:43474"/>
        <dbReference type="ChEBI" id="CHEBI:58394"/>
        <dbReference type="ChEBI" id="CHEBI:58702"/>
        <dbReference type="EC" id="2.5.1.54"/>
    </reaction>
</comment>
<name>A0A9W4MZ87_PENOL</name>
<dbReference type="EC" id="2.5.1.54" evidence="8"/>
<comment type="pathway">
    <text evidence="2">Metabolic intermediate biosynthesis; chorismate biosynthesis; chorismate from D-erythrose 4-phosphate and phosphoenolpyruvate: step 1/7.</text>
</comment>
<keyword evidence="4 8" id="KW-0028">Amino-acid biosynthesis</keyword>
<dbReference type="InterPro" id="IPR013785">
    <property type="entry name" value="Aldolase_TIM"/>
</dbReference>
<gene>
    <name evidence="10" type="ORF">POLS_LOCUS6880</name>
</gene>
<feature type="domain" description="DAHP synthetase I/KDSA" evidence="9">
    <location>
        <begin position="46"/>
        <end position="345"/>
    </location>
</feature>
<evidence type="ECO:0000256" key="1">
    <source>
        <dbReference type="ARBA" id="ARBA00003726"/>
    </source>
</evidence>
<evidence type="ECO:0000259" key="9">
    <source>
        <dbReference type="Pfam" id="PF00793"/>
    </source>
</evidence>
<keyword evidence="6 8" id="KW-0057">Aromatic amino acid biosynthesis</keyword>
<dbReference type="OrthoDB" id="4699125at2759"/>
<keyword evidence="11" id="KW-1185">Reference proteome</keyword>
<accession>A0A9W4MZ87</accession>
<dbReference type="PANTHER" id="PTHR21225:SF12">
    <property type="entry name" value="PHOSPHO-2-DEHYDRO-3-DEOXYHEPTONATE ALDOLASE, TYROSINE-INHIBITED"/>
    <property type="match status" value="1"/>
</dbReference>
<proteinExistence type="inferred from homology"/>
<reference evidence="10" key="1">
    <citation type="submission" date="2021-07" db="EMBL/GenBank/DDBJ databases">
        <authorList>
            <person name="Branca A.L. A."/>
        </authorList>
    </citation>
    <scope>NUCLEOTIDE SEQUENCE</scope>
</reference>
<evidence type="ECO:0000313" key="10">
    <source>
        <dbReference type="EMBL" id="CAG8178711.1"/>
    </source>
</evidence>
<dbReference type="InterPro" id="IPR006218">
    <property type="entry name" value="DAHP1/KDSA"/>
</dbReference>
<evidence type="ECO:0000256" key="4">
    <source>
        <dbReference type="ARBA" id="ARBA00022605"/>
    </source>
</evidence>
<dbReference type="InterPro" id="IPR006219">
    <property type="entry name" value="DAHP_synth_1"/>
</dbReference>
<dbReference type="AlphaFoldDB" id="A0A9W4MZ87"/>
<dbReference type="PANTHER" id="PTHR21225">
    <property type="entry name" value="PHOSPHO-2-DEHYDRO-3-DEOXYHEPTONATE ALDOLASE DAHP SYNTHETASE"/>
    <property type="match status" value="1"/>
</dbReference>
<dbReference type="EMBL" id="CAJVOS010000038">
    <property type="protein sequence ID" value="CAG8178711.1"/>
    <property type="molecule type" value="Genomic_DNA"/>
</dbReference>
<evidence type="ECO:0000256" key="2">
    <source>
        <dbReference type="ARBA" id="ARBA00004688"/>
    </source>
</evidence>
<dbReference type="GO" id="GO:0003849">
    <property type="term" value="F:3-deoxy-7-phosphoheptulonate synthase activity"/>
    <property type="evidence" value="ECO:0007669"/>
    <property type="project" value="UniProtKB-EC"/>
</dbReference>
<organism evidence="10 11">
    <name type="scientific">Penicillium olsonii</name>
    <dbReference type="NCBI Taxonomy" id="99116"/>
    <lineage>
        <taxon>Eukaryota</taxon>
        <taxon>Fungi</taxon>
        <taxon>Dikarya</taxon>
        <taxon>Ascomycota</taxon>
        <taxon>Pezizomycotina</taxon>
        <taxon>Eurotiomycetes</taxon>
        <taxon>Eurotiomycetidae</taxon>
        <taxon>Eurotiales</taxon>
        <taxon>Aspergillaceae</taxon>
        <taxon>Penicillium</taxon>
    </lineage>
</organism>
<sequence>MTFTDHQGEENTRISGFEPLLAPDYIQHEIPASATSLATVSSGRQQVIDILERRDDRLLVVVGPCSIHNPEEALEFASRLRDLSKKLSMDLCVVMRAYLEKPRTTVGWKGLVNDPDMDETYNINKGLRISRQLYSDLTNMGLPIASEMLDTISPQYLADFISFGAIGARTTESQLHRELASGLSFPIGYKNGTSGNVNVAIDAIAAASKPHTFLGVTKQGMAAVTRTAGNEHGLVILRGGSHGPNYSKEHVSSAKQVLRQKNQRDNLLIDCSHANSSKNFHNQSLVAMDVASQMVNGETAIVGVMIESNLNEGNQKVPPEGPSGLRPGVSITDACISWETTVDVLQNLASAVRSKREYLQSVADCTSKPTWLESQSAGIMA</sequence>
<evidence type="ECO:0000256" key="5">
    <source>
        <dbReference type="ARBA" id="ARBA00022679"/>
    </source>
</evidence>
<evidence type="ECO:0000256" key="6">
    <source>
        <dbReference type="ARBA" id="ARBA00023141"/>
    </source>
</evidence>
<protein>
    <recommendedName>
        <fullName evidence="8">Phospho-2-dehydro-3-deoxyheptonate aldolase</fullName>
        <ecNumber evidence="8">2.5.1.54</ecNumber>
    </recommendedName>
</protein>
<dbReference type="NCBIfam" id="NF009395">
    <property type="entry name" value="PRK12755.1"/>
    <property type="match status" value="1"/>
</dbReference>
<dbReference type="GO" id="GO:0009073">
    <property type="term" value="P:aromatic amino acid family biosynthetic process"/>
    <property type="evidence" value="ECO:0007669"/>
    <property type="project" value="UniProtKB-KW"/>
</dbReference>